<proteinExistence type="predicted"/>
<keyword evidence="1" id="KW-0812">Transmembrane</keyword>
<evidence type="ECO:0000313" key="2">
    <source>
        <dbReference type="EMBL" id="WUM22433.1"/>
    </source>
</evidence>
<organism evidence="2 3">
    <name type="scientific">Williamsia herbipolensis</name>
    <dbReference type="NCBI Taxonomy" id="1603258"/>
    <lineage>
        <taxon>Bacteria</taxon>
        <taxon>Bacillati</taxon>
        <taxon>Actinomycetota</taxon>
        <taxon>Actinomycetes</taxon>
        <taxon>Mycobacteriales</taxon>
        <taxon>Nocardiaceae</taxon>
        <taxon>Williamsia</taxon>
    </lineage>
</organism>
<keyword evidence="1" id="KW-0472">Membrane</keyword>
<feature type="transmembrane region" description="Helical" evidence="1">
    <location>
        <begin position="201"/>
        <end position="219"/>
    </location>
</feature>
<keyword evidence="1" id="KW-1133">Transmembrane helix</keyword>
<reference evidence="2 3" key="1">
    <citation type="submission" date="2022-10" db="EMBL/GenBank/DDBJ databases">
        <title>The complete genomes of actinobacterial strains from the NBC collection.</title>
        <authorList>
            <person name="Joergensen T.S."/>
            <person name="Alvarez Arevalo M."/>
            <person name="Sterndorff E.B."/>
            <person name="Faurdal D."/>
            <person name="Vuksanovic O."/>
            <person name="Mourched A.-S."/>
            <person name="Charusanti P."/>
            <person name="Shaw S."/>
            <person name="Blin K."/>
            <person name="Weber T."/>
        </authorList>
    </citation>
    <scope>NUCLEOTIDE SEQUENCE [LARGE SCALE GENOMIC DNA]</scope>
    <source>
        <strain evidence="2 3">NBC_00319</strain>
    </source>
</reference>
<keyword evidence="3" id="KW-1185">Reference proteome</keyword>
<evidence type="ECO:0000313" key="3">
    <source>
        <dbReference type="Proteomes" id="UP001432128"/>
    </source>
</evidence>
<feature type="transmembrane region" description="Helical" evidence="1">
    <location>
        <begin position="148"/>
        <end position="171"/>
    </location>
</feature>
<dbReference type="KEGG" id="whr:OG579_15915"/>
<name>A0AAU4K8T0_9NOCA</name>
<dbReference type="RefSeq" id="WP_328859269.1">
    <property type="nucleotide sequence ID" value="NZ_CP108021.1"/>
</dbReference>
<gene>
    <name evidence="2" type="ORF">OG579_15915</name>
</gene>
<dbReference type="InterPro" id="IPR021125">
    <property type="entry name" value="DUF2127"/>
</dbReference>
<evidence type="ECO:0000256" key="1">
    <source>
        <dbReference type="SAM" id="Phobius"/>
    </source>
</evidence>
<sequence length="250" mass="27422">MDWSLRACSRHGHATYEPTDHPGLRSRLTATTAAGDAWRCLRCGDFAVGEPHGRGPADEAPDIAGGKAARDRVVLRLLAVERLLRAIVLLIAGGAVIRFRDSRESARHAFDTELPLLRPLANQLGWNIDDSKVIRLVEKSFSLSSTTLVWIGVAIVVYGVSQLIEATGLWLMKRWGEYFAVVATSVFLPVEIYELTEKVTVLRVLLFAVNVAAVVWLVWSKRLFGANGGARAYEAEHHANSLLAVERAAA</sequence>
<accession>A0AAU4K8T0</accession>
<protein>
    <submittedName>
        <fullName evidence="2">DUF2127 domain-containing protein</fullName>
    </submittedName>
</protein>
<feature type="transmembrane region" description="Helical" evidence="1">
    <location>
        <begin position="178"/>
        <end position="195"/>
    </location>
</feature>
<dbReference type="AlphaFoldDB" id="A0AAU4K8T0"/>
<dbReference type="EMBL" id="CP108021">
    <property type="protein sequence ID" value="WUM22433.1"/>
    <property type="molecule type" value="Genomic_DNA"/>
</dbReference>
<dbReference type="Pfam" id="PF09900">
    <property type="entry name" value="DUF2127"/>
    <property type="match status" value="1"/>
</dbReference>
<dbReference type="Proteomes" id="UP001432128">
    <property type="component" value="Chromosome"/>
</dbReference>